<dbReference type="RefSeq" id="WP_200275720.1">
    <property type="nucleotide sequence ID" value="NZ_JAENII010000001.1"/>
</dbReference>
<evidence type="ECO:0000313" key="4">
    <source>
        <dbReference type="Proteomes" id="UP000658278"/>
    </source>
</evidence>
<evidence type="ECO:0008006" key="5">
    <source>
        <dbReference type="Google" id="ProtNLM"/>
    </source>
</evidence>
<evidence type="ECO:0000313" key="3">
    <source>
        <dbReference type="EMBL" id="MBK1825747.1"/>
    </source>
</evidence>
<name>A0A934R9W8_9BACT</name>
<feature type="signal peptide" evidence="2">
    <location>
        <begin position="1"/>
        <end position="20"/>
    </location>
</feature>
<feature type="chain" id="PRO_5038012517" description="DUF4398 domain-containing protein" evidence="2">
    <location>
        <begin position="21"/>
        <end position="170"/>
    </location>
</feature>
<dbReference type="EMBL" id="JAENII010000001">
    <property type="protein sequence ID" value="MBK1825747.1"/>
    <property type="molecule type" value="Genomic_DNA"/>
</dbReference>
<proteinExistence type="predicted"/>
<evidence type="ECO:0000256" key="1">
    <source>
        <dbReference type="SAM" id="MobiDB-lite"/>
    </source>
</evidence>
<dbReference type="Proteomes" id="UP000658278">
    <property type="component" value="Unassembled WGS sequence"/>
</dbReference>
<dbReference type="AlphaFoldDB" id="A0A934R9W8"/>
<protein>
    <recommendedName>
        <fullName evidence="5">DUF4398 domain-containing protein</fullName>
    </recommendedName>
</protein>
<accession>A0A934R9W8</accession>
<evidence type="ECO:0000256" key="2">
    <source>
        <dbReference type="SAM" id="SignalP"/>
    </source>
</evidence>
<comment type="caution">
    <text evidence="3">The sequence shown here is derived from an EMBL/GenBank/DDBJ whole genome shotgun (WGS) entry which is preliminary data.</text>
</comment>
<keyword evidence="4" id="KW-1185">Reference proteome</keyword>
<keyword evidence="2" id="KW-0732">Signal</keyword>
<feature type="region of interest" description="Disordered" evidence="1">
    <location>
        <begin position="138"/>
        <end position="170"/>
    </location>
</feature>
<reference evidence="3" key="1">
    <citation type="submission" date="2021-01" db="EMBL/GenBank/DDBJ databases">
        <title>Modified the classification status of verrucomicrobia.</title>
        <authorList>
            <person name="Feng X."/>
        </authorList>
    </citation>
    <scope>NUCLEOTIDE SEQUENCE</scope>
    <source>
        <strain evidence="3">KCTC 22201</strain>
    </source>
</reference>
<gene>
    <name evidence="3" type="ORF">JIN81_01845</name>
</gene>
<sequence length="170" mass="18661">MIWPRCLLTLALLGLAPAQADLSWEYTDHRRGQAEEARKQMERVKEIEQREKTREPSPAEKAAYAKLGKALAEHPDMAAVNLAEAEATEGYRKAAQGGNSLELSLAAQRLAEAKAQRFTKAASIPELKKLIEAWQQAALTPATPEEAAEAEENTDSIGSKLGDLLKQLDR</sequence>
<organism evidence="3 4">
    <name type="scientific">Haloferula rosea</name>
    <dbReference type="NCBI Taxonomy" id="490093"/>
    <lineage>
        <taxon>Bacteria</taxon>
        <taxon>Pseudomonadati</taxon>
        <taxon>Verrucomicrobiota</taxon>
        <taxon>Verrucomicrobiia</taxon>
        <taxon>Verrucomicrobiales</taxon>
        <taxon>Verrucomicrobiaceae</taxon>
        <taxon>Haloferula</taxon>
    </lineage>
</organism>